<accession>A0A1P8WN98</accession>
<sequence length="304" mass="33403" precursor="true">MLRYSRSLFAIVFASTCLHVHAQEWKSGVEWQEPPVVTPGATDSQPPSDAVVLFDGKDLSAFNGGDKWLVQDGVAIPQETQITSKQHFGDMQLHVEWSAPTEIKGSGQGRGNSGIFLMGLYEVQVLDSFQNETYFDGQAGSIYKQTPPLANAMRKPGEWNTYDIIFNAPVFKVNGDIEKPGTVTLLHNGVLALNHFELLGPSSYIAPPHYEPHAEKGPIALQFHGDPVRFRNIWVRELKPAVGERTSPGFTVKKNKPKVKMDTKKKLDDAKVQGESAKGADQPAREGDQGSGPPKAEPEKAEDK</sequence>
<evidence type="ECO:0000313" key="4">
    <source>
        <dbReference type="EMBL" id="APZ95525.1"/>
    </source>
</evidence>
<feature type="domain" description="3-keto-alpha-glucoside-1,2-lyase/3-keto-2-hydroxy-glucal hydratase" evidence="3">
    <location>
        <begin position="50"/>
        <end position="236"/>
    </location>
</feature>
<feature type="compositionally biased region" description="Basic and acidic residues" evidence="1">
    <location>
        <begin position="259"/>
        <end position="272"/>
    </location>
</feature>
<dbReference type="EMBL" id="CP017641">
    <property type="protein sequence ID" value="APZ95525.1"/>
    <property type="molecule type" value="Genomic_DNA"/>
</dbReference>
<evidence type="ECO:0000256" key="1">
    <source>
        <dbReference type="SAM" id="MobiDB-lite"/>
    </source>
</evidence>
<reference evidence="4 5" key="1">
    <citation type="journal article" date="2016" name="Front. Microbiol.">
        <title>Fuerstia marisgermanicae gen. nov., sp. nov., an Unusual Member of the Phylum Planctomycetes from the German Wadden Sea.</title>
        <authorList>
            <person name="Kohn T."/>
            <person name="Heuer A."/>
            <person name="Jogler M."/>
            <person name="Vollmers J."/>
            <person name="Boedeker C."/>
            <person name="Bunk B."/>
            <person name="Rast P."/>
            <person name="Borchert D."/>
            <person name="Glockner I."/>
            <person name="Freese H.M."/>
            <person name="Klenk H.P."/>
            <person name="Overmann J."/>
            <person name="Kaster A.K."/>
            <person name="Rohde M."/>
            <person name="Wiegand S."/>
            <person name="Jogler C."/>
        </authorList>
    </citation>
    <scope>NUCLEOTIDE SEQUENCE [LARGE SCALE GENOMIC DNA]</scope>
    <source>
        <strain evidence="4 5">NH11</strain>
    </source>
</reference>
<feature type="chain" id="PRO_5012342907" description="3-keto-alpha-glucoside-1,2-lyase/3-keto-2-hydroxy-glucal hydratase domain-containing protein" evidence="2">
    <location>
        <begin position="23"/>
        <end position="304"/>
    </location>
</feature>
<dbReference type="Proteomes" id="UP000187735">
    <property type="component" value="Chromosome"/>
</dbReference>
<dbReference type="GO" id="GO:0016787">
    <property type="term" value="F:hydrolase activity"/>
    <property type="evidence" value="ECO:0007669"/>
    <property type="project" value="InterPro"/>
</dbReference>
<dbReference type="STRING" id="1891926.Fuma_05184"/>
<proteinExistence type="predicted"/>
<evidence type="ECO:0000256" key="2">
    <source>
        <dbReference type="SAM" id="SignalP"/>
    </source>
</evidence>
<feature type="region of interest" description="Disordered" evidence="1">
    <location>
        <begin position="245"/>
        <end position="304"/>
    </location>
</feature>
<evidence type="ECO:0000259" key="3">
    <source>
        <dbReference type="Pfam" id="PF06439"/>
    </source>
</evidence>
<dbReference type="Gene3D" id="2.60.120.560">
    <property type="entry name" value="Exo-inulinase, domain 1"/>
    <property type="match status" value="1"/>
</dbReference>
<dbReference type="RefSeq" id="WP_229360739.1">
    <property type="nucleotide sequence ID" value="NZ_CP017641.1"/>
</dbReference>
<feature type="signal peptide" evidence="2">
    <location>
        <begin position="1"/>
        <end position="22"/>
    </location>
</feature>
<gene>
    <name evidence="4" type="ORF">Fuma_05184</name>
</gene>
<evidence type="ECO:0000313" key="5">
    <source>
        <dbReference type="Proteomes" id="UP000187735"/>
    </source>
</evidence>
<dbReference type="KEGG" id="fmr:Fuma_05184"/>
<dbReference type="Pfam" id="PF06439">
    <property type="entry name" value="3keto-disac_hyd"/>
    <property type="match status" value="1"/>
</dbReference>
<name>A0A1P8WN98_9PLAN</name>
<dbReference type="InterPro" id="IPR010496">
    <property type="entry name" value="AL/BT2_dom"/>
</dbReference>
<keyword evidence="2" id="KW-0732">Signal</keyword>
<dbReference type="AlphaFoldDB" id="A0A1P8WN98"/>
<keyword evidence="5" id="KW-1185">Reference proteome</keyword>
<organism evidence="4 5">
    <name type="scientific">Fuerstiella marisgermanici</name>
    <dbReference type="NCBI Taxonomy" id="1891926"/>
    <lineage>
        <taxon>Bacteria</taxon>
        <taxon>Pseudomonadati</taxon>
        <taxon>Planctomycetota</taxon>
        <taxon>Planctomycetia</taxon>
        <taxon>Planctomycetales</taxon>
        <taxon>Planctomycetaceae</taxon>
        <taxon>Fuerstiella</taxon>
    </lineage>
</organism>
<protein>
    <recommendedName>
        <fullName evidence="3">3-keto-alpha-glucoside-1,2-lyase/3-keto-2-hydroxy-glucal hydratase domain-containing protein</fullName>
    </recommendedName>
</protein>